<dbReference type="EMBL" id="JADBGQ010000005">
    <property type="protein sequence ID" value="KAG5397002.1"/>
    <property type="molecule type" value="Genomic_DNA"/>
</dbReference>
<keyword evidence="3" id="KW-1185">Reference proteome</keyword>
<gene>
    <name evidence="2" type="primary">A05g503200.1_BraROA</name>
    <name evidence="2" type="ORF">IGI04_018816</name>
</gene>
<dbReference type="Proteomes" id="UP000823674">
    <property type="component" value="Chromosome A05"/>
</dbReference>
<evidence type="ECO:0000313" key="2">
    <source>
        <dbReference type="EMBL" id="KAG5397002.1"/>
    </source>
</evidence>
<organism evidence="2 3">
    <name type="scientific">Brassica rapa subsp. trilocularis</name>
    <dbReference type="NCBI Taxonomy" id="1813537"/>
    <lineage>
        <taxon>Eukaryota</taxon>
        <taxon>Viridiplantae</taxon>
        <taxon>Streptophyta</taxon>
        <taxon>Embryophyta</taxon>
        <taxon>Tracheophyta</taxon>
        <taxon>Spermatophyta</taxon>
        <taxon>Magnoliopsida</taxon>
        <taxon>eudicotyledons</taxon>
        <taxon>Gunneridae</taxon>
        <taxon>Pentapetalae</taxon>
        <taxon>rosids</taxon>
        <taxon>malvids</taxon>
        <taxon>Brassicales</taxon>
        <taxon>Brassicaceae</taxon>
        <taxon>Brassiceae</taxon>
        <taxon>Brassica</taxon>
    </lineage>
</organism>
<evidence type="ECO:0000313" key="3">
    <source>
        <dbReference type="Proteomes" id="UP000823674"/>
    </source>
</evidence>
<reference evidence="2 3" key="1">
    <citation type="submission" date="2021-03" db="EMBL/GenBank/DDBJ databases">
        <authorList>
            <person name="King G.J."/>
            <person name="Bancroft I."/>
            <person name="Baten A."/>
            <person name="Bloomfield J."/>
            <person name="Borpatragohain P."/>
            <person name="He Z."/>
            <person name="Irish N."/>
            <person name="Irwin J."/>
            <person name="Liu K."/>
            <person name="Mauleon R.P."/>
            <person name="Moore J."/>
            <person name="Morris R."/>
            <person name="Ostergaard L."/>
            <person name="Wang B."/>
            <person name="Wells R."/>
        </authorList>
    </citation>
    <scope>NUCLEOTIDE SEQUENCE [LARGE SCALE GENOMIC DNA]</scope>
    <source>
        <strain evidence="2">R-o-18</strain>
        <tissue evidence="2">Leaf</tissue>
    </source>
</reference>
<feature type="region of interest" description="Disordered" evidence="1">
    <location>
        <begin position="1"/>
        <end position="22"/>
    </location>
</feature>
<name>A0ABQ7MEG4_BRACM</name>
<comment type="caution">
    <text evidence="2">The sequence shown here is derived from an EMBL/GenBank/DDBJ whole genome shotgun (WGS) entry which is preliminary data.</text>
</comment>
<evidence type="ECO:0000256" key="1">
    <source>
        <dbReference type="SAM" id="MobiDB-lite"/>
    </source>
</evidence>
<sequence>MTKRPLRKHEFEQIGDAQRPRLVAPARRSGLRERLEGVAAAGRSGSSFELRFVKRASDFRTSLQRGRSTR</sequence>
<protein>
    <submittedName>
        <fullName evidence="2">Uncharacterized protein</fullName>
    </submittedName>
</protein>
<accession>A0ABQ7MEG4</accession>
<proteinExistence type="predicted"/>